<keyword evidence="1" id="KW-0812">Transmembrane</keyword>
<keyword evidence="3" id="KW-1185">Reference proteome</keyword>
<proteinExistence type="predicted"/>
<evidence type="ECO:0000256" key="1">
    <source>
        <dbReference type="SAM" id="Phobius"/>
    </source>
</evidence>
<evidence type="ECO:0000313" key="2">
    <source>
        <dbReference type="EMBL" id="PYH99343.1"/>
    </source>
</evidence>
<feature type="transmembrane region" description="Helical" evidence="1">
    <location>
        <begin position="6"/>
        <end position="26"/>
    </location>
</feature>
<accession>A0A319E6T1</accession>
<dbReference type="EMBL" id="KZ825803">
    <property type="protein sequence ID" value="PYH99343.1"/>
    <property type="molecule type" value="Genomic_DNA"/>
</dbReference>
<keyword evidence="1" id="KW-1133">Transmembrane helix</keyword>
<organism evidence="2 3">
    <name type="scientific">Aspergillus ellipticus CBS 707.79</name>
    <dbReference type="NCBI Taxonomy" id="1448320"/>
    <lineage>
        <taxon>Eukaryota</taxon>
        <taxon>Fungi</taxon>
        <taxon>Dikarya</taxon>
        <taxon>Ascomycota</taxon>
        <taxon>Pezizomycotina</taxon>
        <taxon>Eurotiomycetes</taxon>
        <taxon>Eurotiomycetidae</taxon>
        <taxon>Eurotiales</taxon>
        <taxon>Aspergillaceae</taxon>
        <taxon>Aspergillus</taxon>
        <taxon>Aspergillus subgen. Circumdati</taxon>
    </lineage>
</organism>
<dbReference type="AlphaFoldDB" id="A0A319E6T1"/>
<evidence type="ECO:0000313" key="3">
    <source>
        <dbReference type="Proteomes" id="UP000247810"/>
    </source>
</evidence>
<dbReference type="Proteomes" id="UP000247810">
    <property type="component" value="Unassembled WGS sequence"/>
</dbReference>
<gene>
    <name evidence="2" type="ORF">BO71DRAFT_394414</name>
</gene>
<keyword evidence="1" id="KW-0472">Membrane</keyword>
<sequence length="67" mass="7660">MRYKGKAALVIYPGIGVIVTSIRLAISRAQMMPDAKDFIRYLASRSNIYYYNMFPRIIPSYGSPQPQ</sequence>
<reference evidence="2 3" key="1">
    <citation type="submission" date="2018-02" db="EMBL/GenBank/DDBJ databases">
        <title>The genomes of Aspergillus section Nigri reveals drivers in fungal speciation.</title>
        <authorList>
            <consortium name="DOE Joint Genome Institute"/>
            <person name="Vesth T.C."/>
            <person name="Nybo J."/>
            <person name="Theobald S."/>
            <person name="Brandl J."/>
            <person name="Frisvad J.C."/>
            <person name="Nielsen K.F."/>
            <person name="Lyhne E.K."/>
            <person name="Kogle M.E."/>
            <person name="Kuo A."/>
            <person name="Riley R."/>
            <person name="Clum A."/>
            <person name="Nolan M."/>
            <person name="Lipzen A."/>
            <person name="Salamov A."/>
            <person name="Henrissat B."/>
            <person name="Wiebenga A."/>
            <person name="De vries R.P."/>
            <person name="Grigoriev I.V."/>
            <person name="Mortensen U.H."/>
            <person name="Andersen M.R."/>
            <person name="Baker S.E."/>
        </authorList>
    </citation>
    <scope>NUCLEOTIDE SEQUENCE [LARGE SCALE GENOMIC DNA]</scope>
    <source>
        <strain evidence="2 3">CBS 707.79</strain>
    </source>
</reference>
<dbReference type="VEuPathDB" id="FungiDB:BO71DRAFT_394414"/>
<protein>
    <submittedName>
        <fullName evidence="2">Uncharacterized protein</fullName>
    </submittedName>
</protein>
<name>A0A319E6T1_9EURO</name>